<feature type="chain" id="PRO_5021419711" description="Rhamnogalacturonase A/B/Epimerase-like pectate lyase domain-containing protein" evidence="1">
    <location>
        <begin position="23"/>
        <end position="792"/>
    </location>
</feature>
<evidence type="ECO:0000259" key="2">
    <source>
        <dbReference type="Pfam" id="PF12708"/>
    </source>
</evidence>
<gene>
    <name evidence="3" type="ORF">EVJ58_g5073</name>
</gene>
<feature type="domain" description="Rhamnogalacturonase A/B/Epimerase-like pectate lyase" evidence="2">
    <location>
        <begin position="432"/>
        <end position="502"/>
    </location>
</feature>
<feature type="domain" description="Rhamnogalacturonase A/B/Epimerase-like pectate lyase" evidence="2">
    <location>
        <begin position="63"/>
        <end position="301"/>
    </location>
</feature>
<sequence>MFPHYLLAAASLLGSAVLSVGGLGSQCTAPLGSGNAAASDPYWLQNIAHQGYAPYASSSYAVYRNVQDYGAKGDGVTDDTDAINAAISDGSRCGDGCGSSTTTPAVVFFPQGTYVVSSPIIAYYYTVLIGDAKVPPTLLASSSFSGIAVIDADPYIPNGYGSQWYVNQDNFYRSTRNFVIDLRQTSDTSGVAGLHWQVSQATSLVNIVVEMSTASDTTQEGLYMEDGSGGFMGDLVFNGGKYGLDVGNQQFTVRNVTINNAQTVVSAYVSLMTLNQPKVQTIWGWGWTWQGVTINNCDIGFAVVVGDAASGGSQGAASEGIIDAAITDVTTFIQLSADTSSLDGSLVLNNIALTNVGTAVGTSDGTTYLAGGSYTVDTWVQGNVYSGTSSSGTFTRGDITSINRPSVLEASSGWIFQKSHPQYASYSSSQFMSLRSQGAKGDGSTDDTTAIQTAINNYWGCYILYFDAGIYLVSSTITIPAGTIIVGEAWSTIVGYGSSFENYNAPQAVVQVGENSGDEGVAEITDMIFSTQGPTAGAIVVEWNVHDPSDEQGAAGTWDTYIILGGRDVTDLQAAQCPSGTSPSDNSCFAAYIGLYITSGASAYLEGLWVWLADHDLDNSNGTQLSLWSARGILSESQGPVWMVGTASEHSIMYQYGLAQAQNHYMGFIQTETPYFQPNPAPTNPFIPSTNYNDPTSWPGNAAWGLYITGSSNIIIFGAGHYSFYSAYSQSCDSSVDCQSQIVEVDSSSNSIGIYGLNTVYSTYQLSVDYNAIIDQTSNQNGFAQTITVWTS</sequence>
<dbReference type="InterPro" id="IPR012334">
    <property type="entry name" value="Pectin_lyas_fold"/>
</dbReference>
<organism evidence="3 4">
    <name type="scientific">Rhodofomes roseus</name>
    <dbReference type="NCBI Taxonomy" id="34475"/>
    <lineage>
        <taxon>Eukaryota</taxon>
        <taxon>Fungi</taxon>
        <taxon>Dikarya</taxon>
        <taxon>Basidiomycota</taxon>
        <taxon>Agaricomycotina</taxon>
        <taxon>Agaricomycetes</taxon>
        <taxon>Polyporales</taxon>
        <taxon>Rhodofomes</taxon>
    </lineage>
</organism>
<evidence type="ECO:0000256" key="1">
    <source>
        <dbReference type="SAM" id="SignalP"/>
    </source>
</evidence>
<dbReference type="AlphaFoldDB" id="A0A4Y9YDE1"/>
<dbReference type="PANTHER" id="PTHR31339:SF9">
    <property type="entry name" value="PLASMIN AND FIBRONECTIN-BINDING PROTEIN A"/>
    <property type="match status" value="1"/>
</dbReference>
<dbReference type="EMBL" id="SEKV01000248">
    <property type="protein sequence ID" value="TFY60546.1"/>
    <property type="molecule type" value="Genomic_DNA"/>
</dbReference>
<keyword evidence="1" id="KW-0732">Signal</keyword>
<protein>
    <recommendedName>
        <fullName evidence="2">Rhamnogalacturonase A/B/Epimerase-like pectate lyase domain-containing protein</fullName>
    </recommendedName>
</protein>
<dbReference type="STRING" id="34475.A0A4Y9YDE1"/>
<dbReference type="Gene3D" id="2.160.20.10">
    <property type="entry name" value="Single-stranded right-handed beta-helix, Pectin lyase-like"/>
    <property type="match status" value="2"/>
</dbReference>
<evidence type="ECO:0000313" key="3">
    <source>
        <dbReference type="EMBL" id="TFY60546.1"/>
    </source>
</evidence>
<dbReference type="SUPFAM" id="SSF51126">
    <property type="entry name" value="Pectin lyase-like"/>
    <property type="match status" value="2"/>
</dbReference>
<dbReference type="Proteomes" id="UP000298390">
    <property type="component" value="Unassembled WGS sequence"/>
</dbReference>
<reference evidence="3 4" key="1">
    <citation type="submission" date="2019-01" db="EMBL/GenBank/DDBJ databases">
        <title>Genome sequencing of the rare red list fungi Fomitopsis rosea.</title>
        <authorList>
            <person name="Buettner E."/>
            <person name="Kellner H."/>
        </authorList>
    </citation>
    <scope>NUCLEOTIDE SEQUENCE [LARGE SCALE GENOMIC DNA]</scope>
    <source>
        <strain evidence="3 4">DSM 105464</strain>
    </source>
</reference>
<dbReference type="InterPro" id="IPR051801">
    <property type="entry name" value="GH28_Enzymes"/>
</dbReference>
<accession>A0A4Y9YDE1</accession>
<dbReference type="Pfam" id="PF12708">
    <property type="entry name" value="Pect-lyase_RHGA_epim"/>
    <property type="match status" value="2"/>
</dbReference>
<name>A0A4Y9YDE1_9APHY</name>
<comment type="caution">
    <text evidence="3">The sequence shown here is derived from an EMBL/GenBank/DDBJ whole genome shotgun (WGS) entry which is preliminary data.</text>
</comment>
<dbReference type="CDD" id="cd23668">
    <property type="entry name" value="GH55_beta13glucanase-like"/>
    <property type="match status" value="1"/>
</dbReference>
<dbReference type="InterPro" id="IPR011050">
    <property type="entry name" value="Pectin_lyase_fold/virulence"/>
</dbReference>
<proteinExistence type="predicted"/>
<feature type="signal peptide" evidence="1">
    <location>
        <begin position="1"/>
        <end position="22"/>
    </location>
</feature>
<dbReference type="PANTHER" id="PTHR31339">
    <property type="entry name" value="PECTIN LYASE-RELATED"/>
    <property type="match status" value="1"/>
</dbReference>
<dbReference type="InterPro" id="IPR024535">
    <property type="entry name" value="RHGA/B-epi-like_pectate_lyase"/>
</dbReference>
<evidence type="ECO:0000313" key="4">
    <source>
        <dbReference type="Proteomes" id="UP000298390"/>
    </source>
</evidence>